<evidence type="ECO:0000313" key="6">
    <source>
        <dbReference type="Proteomes" id="UP001347796"/>
    </source>
</evidence>
<protein>
    <recommendedName>
        <fullName evidence="4">HIT domain-containing protein</fullName>
    </recommendedName>
</protein>
<dbReference type="CDD" id="cd01276">
    <property type="entry name" value="PKCI_related"/>
    <property type="match status" value="1"/>
</dbReference>
<dbReference type="InterPro" id="IPR011146">
    <property type="entry name" value="HIT-like"/>
</dbReference>
<dbReference type="InterPro" id="IPR036265">
    <property type="entry name" value="HIT-like_sf"/>
</dbReference>
<dbReference type="GO" id="GO:0003824">
    <property type="term" value="F:catalytic activity"/>
    <property type="evidence" value="ECO:0007669"/>
    <property type="project" value="InterPro"/>
</dbReference>
<accession>A0AAN8P8D8</accession>
<proteinExistence type="predicted"/>
<name>A0AAN8P8D8_PATCE</name>
<dbReference type="PROSITE" id="PS00892">
    <property type="entry name" value="HIT_1"/>
    <property type="match status" value="1"/>
</dbReference>
<dbReference type="InterPro" id="IPR001310">
    <property type="entry name" value="Histidine_triad_HIT"/>
</dbReference>
<evidence type="ECO:0000313" key="5">
    <source>
        <dbReference type="EMBL" id="KAK6170264.1"/>
    </source>
</evidence>
<feature type="active site" description="Tele-AMP-histidine intermediate" evidence="1">
    <location>
        <position position="154"/>
    </location>
</feature>
<organism evidence="5 6">
    <name type="scientific">Patella caerulea</name>
    <name type="common">Rayed Mediterranean limpet</name>
    <dbReference type="NCBI Taxonomy" id="87958"/>
    <lineage>
        <taxon>Eukaryota</taxon>
        <taxon>Metazoa</taxon>
        <taxon>Spiralia</taxon>
        <taxon>Lophotrochozoa</taxon>
        <taxon>Mollusca</taxon>
        <taxon>Gastropoda</taxon>
        <taxon>Patellogastropoda</taxon>
        <taxon>Patelloidea</taxon>
        <taxon>Patellidae</taxon>
        <taxon>Patella</taxon>
    </lineage>
</organism>
<reference evidence="5 6" key="1">
    <citation type="submission" date="2024-01" db="EMBL/GenBank/DDBJ databases">
        <title>The genome of the rayed Mediterranean limpet Patella caerulea (Linnaeus, 1758).</title>
        <authorList>
            <person name="Anh-Thu Weber A."/>
            <person name="Halstead-Nussloch G."/>
        </authorList>
    </citation>
    <scope>NUCLEOTIDE SEQUENCE [LARGE SCALE GENOMIC DNA]</scope>
    <source>
        <strain evidence="5">AATW-2023a</strain>
        <tissue evidence="5">Whole specimen</tissue>
    </source>
</reference>
<dbReference type="Proteomes" id="UP001347796">
    <property type="component" value="Unassembled WGS sequence"/>
</dbReference>
<evidence type="ECO:0000256" key="2">
    <source>
        <dbReference type="PIRSR" id="PIRSR601310-3"/>
    </source>
</evidence>
<evidence type="ECO:0000256" key="3">
    <source>
        <dbReference type="PROSITE-ProRule" id="PRU00464"/>
    </source>
</evidence>
<dbReference type="PRINTS" id="PR00332">
    <property type="entry name" value="HISTRIAD"/>
</dbReference>
<keyword evidence="6" id="KW-1185">Reference proteome</keyword>
<dbReference type="AlphaFoldDB" id="A0AAN8P8D8"/>
<evidence type="ECO:0000256" key="1">
    <source>
        <dbReference type="PIRSR" id="PIRSR601310-1"/>
    </source>
</evidence>
<dbReference type="PROSITE" id="PS51084">
    <property type="entry name" value="HIT_2"/>
    <property type="match status" value="1"/>
</dbReference>
<dbReference type="SUPFAM" id="SSF54197">
    <property type="entry name" value="HIT-like"/>
    <property type="match status" value="1"/>
</dbReference>
<gene>
    <name evidence="5" type="ORF">SNE40_018696</name>
</gene>
<feature type="short sequence motif" description="Histidine triad motif" evidence="2 3">
    <location>
        <begin position="152"/>
        <end position="156"/>
    </location>
</feature>
<sequence length="168" mass="18710">MFGLPVIGRAIRPHYFNNAVKYFAAATLTSHIVFPSQFYCSATQDEVTKAKLAQPNKPTIFSKILDKTIPADILYEDEKCIAFSDVTPQAPVHFLVIPRKPIPGISEAHQEDEQLLGHLLLVAKKVALEKKLDNGYRLVINNGPDGSQSVYHLHIHVLGGRQMEWPPG</sequence>
<dbReference type="InterPro" id="IPR019808">
    <property type="entry name" value="Histidine_triad_CS"/>
</dbReference>
<dbReference type="PANTHER" id="PTHR23089">
    <property type="entry name" value="HISTIDINE TRIAD HIT PROTEIN"/>
    <property type="match status" value="1"/>
</dbReference>
<dbReference type="EMBL" id="JAZGQO010000014">
    <property type="protein sequence ID" value="KAK6170264.1"/>
    <property type="molecule type" value="Genomic_DNA"/>
</dbReference>
<feature type="domain" description="HIT" evidence="4">
    <location>
        <begin position="60"/>
        <end position="168"/>
    </location>
</feature>
<evidence type="ECO:0000259" key="4">
    <source>
        <dbReference type="PROSITE" id="PS51084"/>
    </source>
</evidence>
<dbReference type="FunFam" id="3.30.428.10:FF:000005">
    <property type="entry name" value="Histidine triad nucleotide-binding protein 1"/>
    <property type="match status" value="1"/>
</dbReference>
<dbReference type="Pfam" id="PF01230">
    <property type="entry name" value="HIT"/>
    <property type="match status" value="1"/>
</dbReference>
<dbReference type="Gene3D" id="3.30.428.10">
    <property type="entry name" value="HIT-like"/>
    <property type="match status" value="1"/>
</dbReference>
<comment type="caution">
    <text evidence="5">The sequence shown here is derived from an EMBL/GenBank/DDBJ whole genome shotgun (WGS) entry which is preliminary data.</text>
</comment>